<dbReference type="InterPro" id="IPR018490">
    <property type="entry name" value="cNMP-bd_dom_sf"/>
</dbReference>
<keyword evidence="3" id="KW-0129">CBS domain</keyword>
<dbReference type="PROSITE" id="PS51371">
    <property type="entry name" value="CBS"/>
    <property type="match status" value="2"/>
</dbReference>
<dbReference type="CDD" id="cd00038">
    <property type="entry name" value="CAP_ED"/>
    <property type="match status" value="1"/>
</dbReference>
<dbReference type="PROSITE" id="PS50042">
    <property type="entry name" value="CNMP_BINDING_3"/>
    <property type="match status" value="1"/>
</dbReference>
<dbReference type="SUPFAM" id="SSF81301">
    <property type="entry name" value="Nucleotidyltransferase"/>
    <property type="match status" value="1"/>
</dbReference>
<protein>
    <submittedName>
        <fullName evidence="6">CBS domain-containing protein</fullName>
    </submittedName>
</protein>
<dbReference type="InterPro" id="IPR046342">
    <property type="entry name" value="CBS_dom_sf"/>
</dbReference>
<name>A0A1H4GC65_9BACI</name>
<dbReference type="PANTHER" id="PTHR48108">
    <property type="entry name" value="CBS DOMAIN-CONTAINING PROTEIN CBSX2, CHLOROPLASTIC"/>
    <property type="match status" value="1"/>
</dbReference>
<dbReference type="Gene3D" id="3.10.580.10">
    <property type="entry name" value="CBS-domain"/>
    <property type="match status" value="1"/>
</dbReference>
<dbReference type="InterPro" id="IPR014710">
    <property type="entry name" value="RmlC-like_jellyroll"/>
</dbReference>
<sequence>MTQKTYQTPPSSYRVREKLRHQPIFQKLTDDYYRELYEQCEERLYPDGAVIAHAQKRREGILVITSGTAEVYAAAEDQEAGEVLEVVQEGGILGLGSLSNFLGISNEDAYAYMVEIRAVETVVGLYIPYGVLKRLWRHENIRDYFLHQVVSRLKDVYVSLAEQVRLAHELGESDPFLLRVQDIMTKPATAVDRYVTIQEAAEKMIAKKASSIVITDNGRLDGIITEKDFVNRVVASNKSVSEHAGTIMTKHPYQIHRSDYYYHALSEMILRGVKHLPVVDGEGRVAGMITMADLLRKKNRQMFSAIKKVEETEAEHLSEVKKEIYDILALLIRDNVPSLHVLDVLTQLYDRLTKRAVTIAIDTLKHKGAGEPPSAFAWYQMGSAGRGEQFVLTDQDHFLVYEDVAEPHQKEVDNYFAKLGEEITDYLEKAGYERCKGKMMASEPMWRGSLTKWNETLRKWAMRSTNDTLLLAQNFFSFRKLYGSDDLHTEFIRMVREDLKRSSIFLYRLAQVEKENQIPSLEQPIRALLRIERKQLDLKKQVLFPFHHALQILSLSNHILEGTTIEKLQALVEKDIITDWLATDLKHALSQVLDLYIKQKWESISAGKAPSSIVTFSQLSTRDKEKLIRALKEMRKLQTTMLSRYSL</sequence>
<keyword evidence="2" id="KW-0010">Activator</keyword>
<dbReference type="SUPFAM" id="SSF54631">
    <property type="entry name" value="CBS-domain pair"/>
    <property type="match status" value="1"/>
</dbReference>
<dbReference type="SUPFAM" id="SSF51206">
    <property type="entry name" value="cAMP-binding domain-like"/>
    <property type="match status" value="1"/>
</dbReference>
<dbReference type="InterPro" id="IPR000644">
    <property type="entry name" value="CBS_dom"/>
</dbReference>
<dbReference type="GO" id="GO:0008773">
    <property type="term" value="F:[protein-PII] uridylyltransferase activity"/>
    <property type="evidence" value="ECO:0007669"/>
    <property type="project" value="InterPro"/>
</dbReference>
<dbReference type="AlphaFoldDB" id="A0A1H4GC65"/>
<evidence type="ECO:0000313" key="6">
    <source>
        <dbReference type="EMBL" id="SEB07144.1"/>
    </source>
</evidence>
<keyword evidence="1" id="KW-0677">Repeat</keyword>
<gene>
    <name evidence="6" type="ORF">SAMN05421743_11525</name>
</gene>
<dbReference type="Pfam" id="PF10335">
    <property type="entry name" value="DUF294_C"/>
    <property type="match status" value="1"/>
</dbReference>
<dbReference type="SMART" id="SM00116">
    <property type="entry name" value="CBS"/>
    <property type="match status" value="2"/>
</dbReference>
<dbReference type="Gene3D" id="2.60.120.10">
    <property type="entry name" value="Jelly Rolls"/>
    <property type="match status" value="1"/>
</dbReference>
<evidence type="ECO:0000259" key="4">
    <source>
        <dbReference type="PROSITE" id="PS50042"/>
    </source>
</evidence>
<feature type="domain" description="Cyclic nucleotide-binding" evidence="4">
    <location>
        <begin position="24"/>
        <end position="94"/>
    </location>
</feature>
<dbReference type="STRING" id="571932.SAMN05421743_11525"/>
<evidence type="ECO:0000256" key="1">
    <source>
        <dbReference type="ARBA" id="ARBA00022737"/>
    </source>
</evidence>
<dbReference type="PANTHER" id="PTHR48108:SF26">
    <property type="entry name" value="CBS DOMAIN-CONTAINING PROTEIN DDB_G0289609"/>
    <property type="match status" value="1"/>
</dbReference>
<dbReference type="CDD" id="cd05401">
    <property type="entry name" value="NT_GlnE_GlnD_like"/>
    <property type="match status" value="1"/>
</dbReference>
<evidence type="ECO:0000256" key="2">
    <source>
        <dbReference type="ARBA" id="ARBA00023159"/>
    </source>
</evidence>
<dbReference type="InterPro" id="IPR043519">
    <property type="entry name" value="NT_sf"/>
</dbReference>
<dbReference type="InterPro" id="IPR051462">
    <property type="entry name" value="CBS_domain-containing"/>
</dbReference>
<evidence type="ECO:0000259" key="5">
    <source>
        <dbReference type="PROSITE" id="PS51371"/>
    </source>
</evidence>
<dbReference type="Pfam" id="PF00571">
    <property type="entry name" value="CBS"/>
    <property type="match status" value="2"/>
</dbReference>
<keyword evidence="7" id="KW-1185">Reference proteome</keyword>
<feature type="domain" description="CBS" evidence="5">
    <location>
        <begin position="184"/>
        <end position="239"/>
    </location>
</feature>
<dbReference type="InterPro" id="IPR018821">
    <property type="entry name" value="DUF294_put_nucleoTrafse_sb-bd"/>
</dbReference>
<dbReference type="EMBL" id="FNQR01000015">
    <property type="protein sequence ID" value="SEB07144.1"/>
    <property type="molecule type" value="Genomic_DNA"/>
</dbReference>
<proteinExistence type="predicted"/>
<accession>A0A1H4GC65</accession>
<dbReference type="InterPro" id="IPR000595">
    <property type="entry name" value="cNMP-bd_dom"/>
</dbReference>
<organism evidence="6 7">
    <name type="scientific">Thalassobacillus cyri</name>
    <dbReference type="NCBI Taxonomy" id="571932"/>
    <lineage>
        <taxon>Bacteria</taxon>
        <taxon>Bacillati</taxon>
        <taxon>Bacillota</taxon>
        <taxon>Bacilli</taxon>
        <taxon>Bacillales</taxon>
        <taxon>Bacillaceae</taxon>
        <taxon>Thalassobacillus</taxon>
    </lineage>
</organism>
<evidence type="ECO:0000313" key="7">
    <source>
        <dbReference type="Proteomes" id="UP000198584"/>
    </source>
</evidence>
<dbReference type="Proteomes" id="UP000198584">
    <property type="component" value="Unassembled WGS sequence"/>
</dbReference>
<reference evidence="6 7" key="1">
    <citation type="submission" date="2016-10" db="EMBL/GenBank/DDBJ databases">
        <authorList>
            <person name="de Groot N.N."/>
        </authorList>
    </citation>
    <scope>NUCLEOTIDE SEQUENCE [LARGE SCALE GENOMIC DNA]</scope>
    <source>
        <strain evidence="6 7">CCM7597</strain>
    </source>
</reference>
<dbReference type="InterPro" id="IPR005105">
    <property type="entry name" value="GlnD_Uridyltrans_N"/>
</dbReference>
<dbReference type="Pfam" id="PF03445">
    <property type="entry name" value="DUF294"/>
    <property type="match status" value="1"/>
</dbReference>
<feature type="domain" description="CBS" evidence="5">
    <location>
        <begin position="248"/>
        <end position="304"/>
    </location>
</feature>
<evidence type="ECO:0000256" key="3">
    <source>
        <dbReference type="PROSITE-ProRule" id="PRU00703"/>
    </source>
</evidence>
<dbReference type="RefSeq" id="WP_176791639.1">
    <property type="nucleotide sequence ID" value="NZ_FNQR01000015.1"/>
</dbReference>